<evidence type="ECO:0000256" key="4">
    <source>
        <dbReference type="ARBA" id="ARBA00022989"/>
    </source>
</evidence>
<keyword evidence="5 6" id="KW-0472">Membrane</keyword>
<dbReference type="CDD" id="cd06581">
    <property type="entry name" value="TM_PBP1_LivM_like"/>
    <property type="match status" value="1"/>
</dbReference>
<accession>A0ABX1Q8F0</accession>
<evidence type="ECO:0000256" key="1">
    <source>
        <dbReference type="ARBA" id="ARBA00004651"/>
    </source>
</evidence>
<evidence type="ECO:0000313" key="7">
    <source>
        <dbReference type="EMBL" id="NMG73454.1"/>
    </source>
</evidence>
<feature type="transmembrane region" description="Helical" evidence="6">
    <location>
        <begin position="218"/>
        <end position="238"/>
    </location>
</feature>
<name>A0ABX1Q8F0_9RHOO</name>
<comment type="caution">
    <text evidence="7">The sequence shown here is derived from an EMBL/GenBank/DDBJ whole genome shotgun (WGS) entry which is preliminary data.</text>
</comment>
<feature type="transmembrane region" description="Helical" evidence="6">
    <location>
        <begin position="25"/>
        <end position="53"/>
    </location>
</feature>
<sequence length="332" mass="35095">MTTLALQAGLAPVRRADHWRPAELVFWLLPVAAYFIFPDNLVLLTQIAITALFCLSLDLILGYAGIVSLGHAAFFGLGAYAAGLLAAHGFGDPLLGLGVAAVVAAALGFVTSLLVLRGADLTRLMVTLGVAMMLYELANKLTPITGGVDGLQGIEVLPLLGPFEFDLYGKTAFWYALAVLFVLFWVARRIVHSPFGLSLKGIRLNVGRMPALGTPVNARLAAVYTLGAAYAGIAGALLAQTTQFVALDVLSFNRSAELLLILVLGGSGSLYGALIGTIVFMSAHHLLSELNPQYWQFWLGALLVVIVLFARDGVMGGLRRIGARFGANGGTK</sequence>
<dbReference type="InterPro" id="IPR001851">
    <property type="entry name" value="ABC_transp_permease"/>
</dbReference>
<evidence type="ECO:0000313" key="8">
    <source>
        <dbReference type="Proteomes" id="UP000648984"/>
    </source>
</evidence>
<feature type="transmembrane region" description="Helical" evidence="6">
    <location>
        <begin position="172"/>
        <end position="191"/>
    </location>
</feature>
<dbReference type="PANTHER" id="PTHR30482">
    <property type="entry name" value="HIGH-AFFINITY BRANCHED-CHAIN AMINO ACID TRANSPORT SYSTEM PERMEASE"/>
    <property type="match status" value="1"/>
</dbReference>
<dbReference type="RefSeq" id="WP_169258605.1">
    <property type="nucleotide sequence ID" value="NZ_WTVQ01000002.1"/>
</dbReference>
<keyword evidence="8" id="KW-1185">Reference proteome</keyword>
<dbReference type="InterPro" id="IPR043428">
    <property type="entry name" value="LivM-like"/>
</dbReference>
<evidence type="ECO:0000256" key="3">
    <source>
        <dbReference type="ARBA" id="ARBA00022692"/>
    </source>
</evidence>
<dbReference type="PANTHER" id="PTHR30482:SF17">
    <property type="entry name" value="ABC TRANSPORTER ATP-BINDING PROTEIN"/>
    <property type="match status" value="1"/>
</dbReference>
<feature type="transmembrane region" description="Helical" evidence="6">
    <location>
        <begin position="258"/>
        <end position="281"/>
    </location>
</feature>
<reference evidence="7 8" key="1">
    <citation type="submission" date="2019-12" db="EMBL/GenBank/DDBJ databases">
        <title>Comparative genomics gives insights into the taxonomy of the Azoarcus-Aromatoleum group and reveals separate origins of nif in the plant-associated Azoarcus and non-plant-associated Aromatoleum sub-groups.</title>
        <authorList>
            <person name="Lafos M."/>
            <person name="Maluk M."/>
            <person name="Batista M."/>
            <person name="Junghare M."/>
            <person name="Carmona M."/>
            <person name="Faoro H."/>
            <person name="Cruz L.M."/>
            <person name="Battistoni F."/>
            <person name="De Souza E."/>
            <person name="Pedrosa F."/>
            <person name="Chen W.-M."/>
            <person name="Poole P.S."/>
            <person name="Dixon R.A."/>
            <person name="James E.K."/>
        </authorList>
    </citation>
    <scope>NUCLEOTIDE SEQUENCE [LARGE SCALE GENOMIC DNA]</scope>
    <source>
        <strain evidence="7 8">22Lin</strain>
    </source>
</reference>
<keyword evidence="4 6" id="KW-1133">Transmembrane helix</keyword>
<dbReference type="Proteomes" id="UP000648984">
    <property type="component" value="Unassembled WGS sequence"/>
</dbReference>
<gene>
    <name evidence="7" type="ORF">GPA25_01650</name>
</gene>
<proteinExistence type="predicted"/>
<keyword evidence="3 6" id="KW-0812">Transmembrane</keyword>
<protein>
    <submittedName>
        <fullName evidence="7">Branched-chain amino acid ABC transporter permease</fullName>
    </submittedName>
</protein>
<evidence type="ECO:0000256" key="6">
    <source>
        <dbReference type="SAM" id="Phobius"/>
    </source>
</evidence>
<feature type="transmembrane region" description="Helical" evidence="6">
    <location>
        <begin position="293"/>
        <end position="310"/>
    </location>
</feature>
<evidence type="ECO:0000256" key="5">
    <source>
        <dbReference type="ARBA" id="ARBA00023136"/>
    </source>
</evidence>
<feature type="transmembrane region" description="Helical" evidence="6">
    <location>
        <begin position="60"/>
        <end position="82"/>
    </location>
</feature>
<organism evidence="7 8">
    <name type="scientific">Aromatoleum diolicum</name>
    <dbReference type="NCBI Taxonomy" id="75796"/>
    <lineage>
        <taxon>Bacteria</taxon>
        <taxon>Pseudomonadati</taxon>
        <taxon>Pseudomonadota</taxon>
        <taxon>Betaproteobacteria</taxon>
        <taxon>Rhodocyclales</taxon>
        <taxon>Rhodocyclaceae</taxon>
        <taxon>Aromatoleum</taxon>
    </lineage>
</organism>
<evidence type="ECO:0000256" key="2">
    <source>
        <dbReference type="ARBA" id="ARBA00022475"/>
    </source>
</evidence>
<feature type="transmembrane region" description="Helical" evidence="6">
    <location>
        <begin position="94"/>
        <end position="116"/>
    </location>
</feature>
<dbReference type="EMBL" id="WTVQ01000002">
    <property type="protein sequence ID" value="NMG73454.1"/>
    <property type="molecule type" value="Genomic_DNA"/>
</dbReference>
<keyword evidence="2" id="KW-1003">Cell membrane</keyword>
<dbReference type="Pfam" id="PF02653">
    <property type="entry name" value="BPD_transp_2"/>
    <property type="match status" value="1"/>
</dbReference>
<comment type="subcellular location">
    <subcellularLocation>
        <location evidence="1">Cell membrane</location>
        <topology evidence="1">Multi-pass membrane protein</topology>
    </subcellularLocation>
</comment>